<organism evidence="10 11">
    <name type="scientific">Zingiber officinale</name>
    <name type="common">Ginger</name>
    <name type="synonym">Amomum zingiber</name>
    <dbReference type="NCBI Taxonomy" id="94328"/>
    <lineage>
        <taxon>Eukaryota</taxon>
        <taxon>Viridiplantae</taxon>
        <taxon>Streptophyta</taxon>
        <taxon>Embryophyta</taxon>
        <taxon>Tracheophyta</taxon>
        <taxon>Spermatophyta</taxon>
        <taxon>Magnoliopsida</taxon>
        <taxon>Liliopsida</taxon>
        <taxon>Zingiberales</taxon>
        <taxon>Zingiberaceae</taxon>
        <taxon>Zingiber</taxon>
    </lineage>
</organism>
<sequence>MTLLNWSIIEYSAKYESTEELHHVKEIIRWGVDYLLKTFNSSADTTNNIVAEVGQGLASRGSKLNDHYSWMRPEATASILFKDDKANSHKLVHGAFNLWKLASRDIKYKNVYTGQWDVASYNSTSLAASLK</sequence>
<evidence type="ECO:0000313" key="11">
    <source>
        <dbReference type="Proteomes" id="UP000734854"/>
    </source>
</evidence>
<gene>
    <name evidence="10" type="ORF">ZIOFF_047612</name>
</gene>
<evidence type="ECO:0000256" key="8">
    <source>
        <dbReference type="ARBA" id="ARBA00023326"/>
    </source>
</evidence>
<dbReference type="AlphaFoldDB" id="A0A8J5KQQ1"/>
<evidence type="ECO:0000256" key="3">
    <source>
        <dbReference type="ARBA" id="ARBA00012601"/>
    </source>
</evidence>
<dbReference type="GO" id="GO:0008810">
    <property type="term" value="F:cellulase activity"/>
    <property type="evidence" value="ECO:0007669"/>
    <property type="project" value="UniProtKB-EC"/>
</dbReference>
<dbReference type="PANTHER" id="PTHR22298">
    <property type="entry name" value="ENDO-1,4-BETA-GLUCANASE"/>
    <property type="match status" value="1"/>
</dbReference>
<name>A0A8J5KQQ1_ZINOF</name>
<protein>
    <recommendedName>
        <fullName evidence="3">cellulase</fullName>
        <ecNumber evidence="3">3.2.1.4</ecNumber>
    </recommendedName>
</protein>
<keyword evidence="8" id="KW-0624">Polysaccharide degradation</keyword>
<dbReference type="InterPro" id="IPR001701">
    <property type="entry name" value="Glyco_hydro_9"/>
</dbReference>
<evidence type="ECO:0000256" key="4">
    <source>
        <dbReference type="ARBA" id="ARBA00022801"/>
    </source>
</evidence>
<keyword evidence="6" id="KW-0119">Carbohydrate metabolism</keyword>
<dbReference type="InterPro" id="IPR008928">
    <property type="entry name" value="6-hairpin_glycosidase_sf"/>
</dbReference>
<evidence type="ECO:0000256" key="7">
    <source>
        <dbReference type="ARBA" id="ARBA00023295"/>
    </source>
</evidence>
<keyword evidence="7" id="KW-0326">Glycosidase</keyword>
<dbReference type="GO" id="GO:0030245">
    <property type="term" value="P:cellulose catabolic process"/>
    <property type="evidence" value="ECO:0007669"/>
    <property type="project" value="UniProtKB-KW"/>
</dbReference>
<feature type="domain" description="Glycoside hydrolase family 9" evidence="9">
    <location>
        <begin position="1"/>
        <end position="75"/>
    </location>
</feature>
<accession>A0A8J5KQQ1</accession>
<dbReference type="Gene3D" id="1.50.10.10">
    <property type="match status" value="1"/>
</dbReference>
<dbReference type="EMBL" id="JACMSC010000013">
    <property type="protein sequence ID" value="KAG6492647.1"/>
    <property type="molecule type" value="Genomic_DNA"/>
</dbReference>
<keyword evidence="5" id="KW-0136">Cellulose degradation</keyword>
<evidence type="ECO:0000256" key="1">
    <source>
        <dbReference type="ARBA" id="ARBA00000966"/>
    </source>
</evidence>
<dbReference type="Proteomes" id="UP000734854">
    <property type="component" value="Unassembled WGS sequence"/>
</dbReference>
<keyword evidence="11" id="KW-1185">Reference proteome</keyword>
<reference evidence="10 11" key="1">
    <citation type="submission" date="2020-08" db="EMBL/GenBank/DDBJ databases">
        <title>Plant Genome Project.</title>
        <authorList>
            <person name="Zhang R.-G."/>
        </authorList>
    </citation>
    <scope>NUCLEOTIDE SEQUENCE [LARGE SCALE GENOMIC DNA]</scope>
    <source>
        <tissue evidence="10">Rhizome</tissue>
    </source>
</reference>
<evidence type="ECO:0000256" key="5">
    <source>
        <dbReference type="ARBA" id="ARBA00023001"/>
    </source>
</evidence>
<comment type="catalytic activity">
    <reaction evidence="1">
        <text>Endohydrolysis of (1-&gt;4)-beta-D-glucosidic linkages in cellulose, lichenin and cereal beta-D-glucans.</text>
        <dbReference type="EC" id="3.2.1.4"/>
    </reaction>
</comment>
<comment type="caution">
    <text evidence="10">The sequence shown here is derived from an EMBL/GenBank/DDBJ whole genome shotgun (WGS) entry which is preliminary data.</text>
</comment>
<comment type="similarity">
    <text evidence="2">Belongs to the glycosyl hydrolase 9 (cellulase E) family.</text>
</comment>
<dbReference type="InterPro" id="IPR012341">
    <property type="entry name" value="6hp_glycosidase-like_sf"/>
</dbReference>
<evidence type="ECO:0000256" key="6">
    <source>
        <dbReference type="ARBA" id="ARBA00023277"/>
    </source>
</evidence>
<keyword evidence="4" id="KW-0378">Hydrolase</keyword>
<evidence type="ECO:0000313" key="10">
    <source>
        <dbReference type="EMBL" id="KAG6492647.1"/>
    </source>
</evidence>
<evidence type="ECO:0000256" key="2">
    <source>
        <dbReference type="ARBA" id="ARBA00007072"/>
    </source>
</evidence>
<dbReference type="Pfam" id="PF00759">
    <property type="entry name" value="Glyco_hydro_9"/>
    <property type="match status" value="1"/>
</dbReference>
<dbReference type="EC" id="3.2.1.4" evidence="3"/>
<proteinExistence type="inferred from homology"/>
<evidence type="ECO:0000259" key="9">
    <source>
        <dbReference type="Pfam" id="PF00759"/>
    </source>
</evidence>
<dbReference type="SUPFAM" id="SSF48208">
    <property type="entry name" value="Six-hairpin glycosidases"/>
    <property type="match status" value="1"/>
</dbReference>